<evidence type="ECO:0000256" key="1">
    <source>
        <dbReference type="SAM" id="MobiDB-lite"/>
    </source>
</evidence>
<sequence length="448" mass="50038">MATTNLVLDEKDVAAAALKVQKWKATLPFNGFLCKPTDDVLMASFQDCHDLFSLTQTMYSSTRVSSYDCTIWDLRSFSQPLRNVPNVPNLLSELKSPLWNRAVEDLGPNAPQTVENFDEAIQNFVGAHTGTQDRHALVQQLIHPTKPRDLGVQAFYYRLLELNDAISLIPGAAHDAPLNDEQLKQAFYDGMPAIWRERFVKSGSRLTEMARAEVIRYFRDQERQALTRQRNQDAHPRRFKTKKRPPTESAKPTSSKSSYGSKFSKQSHQHKRQKGHVANDAPCPVHPGSGHTWSDCRANHFGKHYKTNPTSTQPPKNKSDKPTDGYVAEVVSNPYVDCPNSAFSRAAEDCFALGIDNPQIHIDINQSLDNQLGQQLSPVMIALVDDIQHHPCRRSLKALCDSGSALTMIHPESIPPGAVPHKLPKPIRLMTAGGIVELHYGVKLTGLR</sequence>
<protein>
    <submittedName>
        <fullName evidence="2">Uncharacterized protein</fullName>
    </submittedName>
</protein>
<feature type="compositionally biased region" description="Basic and acidic residues" evidence="1">
    <location>
        <begin position="225"/>
        <end position="236"/>
    </location>
</feature>
<name>A0A9K3LGY4_9STRA</name>
<gene>
    <name evidence="2" type="ORF">IV203_036766</name>
</gene>
<feature type="region of interest" description="Disordered" evidence="1">
    <location>
        <begin position="225"/>
        <end position="286"/>
    </location>
</feature>
<organism evidence="2 3">
    <name type="scientific">Nitzschia inconspicua</name>
    <dbReference type="NCBI Taxonomy" id="303405"/>
    <lineage>
        <taxon>Eukaryota</taxon>
        <taxon>Sar</taxon>
        <taxon>Stramenopiles</taxon>
        <taxon>Ochrophyta</taxon>
        <taxon>Bacillariophyta</taxon>
        <taxon>Bacillariophyceae</taxon>
        <taxon>Bacillariophycidae</taxon>
        <taxon>Bacillariales</taxon>
        <taxon>Bacillariaceae</taxon>
        <taxon>Nitzschia</taxon>
    </lineage>
</organism>
<feature type="region of interest" description="Disordered" evidence="1">
    <location>
        <begin position="304"/>
        <end position="323"/>
    </location>
</feature>
<reference evidence="2" key="1">
    <citation type="journal article" date="2021" name="Sci. Rep.">
        <title>Diploid genomic architecture of Nitzschia inconspicua, an elite biomass production diatom.</title>
        <authorList>
            <person name="Oliver A."/>
            <person name="Podell S."/>
            <person name="Pinowska A."/>
            <person name="Traller J.C."/>
            <person name="Smith S.R."/>
            <person name="McClure R."/>
            <person name="Beliaev A."/>
            <person name="Bohutskyi P."/>
            <person name="Hill E.A."/>
            <person name="Rabines A."/>
            <person name="Zheng H."/>
            <person name="Allen L.Z."/>
            <person name="Kuo A."/>
            <person name="Grigoriev I.V."/>
            <person name="Allen A.E."/>
            <person name="Hazlebeck D."/>
            <person name="Allen E.E."/>
        </authorList>
    </citation>
    <scope>NUCLEOTIDE SEQUENCE</scope>
    <source>
        <strain evidence="2">Hildebrandi</strain>
    </source>
</reference>
<dbReference type="EMBL" id="JAGRRH010000013">
    <property type="protein sequence ID" value="KAG7361665.1"/>
    <property type="molecule type" value="Genomic_DNA"/>
</dbReference>
<dbReference type="Proteomes" id="UP000693970">
    <property type="component" value="Unassembled WGS sequence"/>
</dbReference>
<evidence type="ECO:0000313" key="2">
    <source>
        <dbReference type="EMBL" id="KAG7361665.1"/>
    </source>
</evidence>
<feature type="compositionally biased region" description="Polar residues" evidence="1">
    <location>
        <begin position="307"/>
        <end position="316"/>
    </location>
</feature>
<reference evidence="2" key="2">
    <citation type="submission" date="2021-04" db="EMBL/GenBank/DDBJ databases">
        <authorList>
            <person name="Podell S."/>
        </authorList>
    </citation>
    <scope>NUCLEOTIDE SEQUENCE</scope>
    <source>
        <strain evidence="2">Hildebrandi</strain>
    </source>
</reference>
<accession>A0A9K3LGY4</accession>
<keyword evidence="3" id="KW-1185">Reference proteome</keyword>
<dbReference type="AlphaFoldDB" id="A0A9K3LGY4"/>
<evidence type="ECO:0000313" key="3">
    <source>
        <dbReference type="Proteomes" id="UP000693970"/>
    </source>
</evidence>
<feature type="compositionally biased region" description="Low complexity" evidence="1">
    <location>
        <begin position="249"/>
        <end position="264"/>
    </location>
</feature>
<proteinExistence type="predicted"/>
<feature type="compositionally biased region" description="Basic residues" evidence="1">
    <location>
        <begin position="265"/>
        <end position="275"/>
    </location>
</feature>
<comment type="caution">
    <text evidence="2">The sequence shown here is derived from an EMBL/GenBank/DDBJ whole genome shotgun (WGS) entry which is preliminary data.</text>
</comment>
<dbReference type="OrthoDB" id="94416at2759"/>